<evidence type="ECO:0000256" key="1">
    <source>
        <dbReference type="SAM" id="Phobius"/>
    </source>
</evidence>
<dbReference type="EMBL" id="BMEV01000080">
    <property type="protein sequence ID" value="GFZ88413.1"/>
    <property type="molecule type" value="Genomic_DNA"/>
</dbReference>
<feature type="transmembrane region" description="Helical" evidence="1">
    <location>
        <begin position="6"/>
        <end position="24"/>
    </location>
</feature>
<keyword evidence="3" id="KW-1185">Reference proteome</keyword>
<organism evidence="2 3">
    <name type="scientific">Compostibacillus humi</name>
    <dbReference type="NCBI Taxonomy" id="1245525"/>
    <lineage>
        <taxon>Bacteria</taxon>
        <taxon>Bacillati</taxon>
        <taxon>Bacillota</taxon>
        <taxon>Bacilli</taxon>
        <taxon>Bacillales</taxon>
        <taxon>Bacillaceae</taxon>
        <taxon>Compostibacillus</taxon>
    </lineage>
</organism>
<feature type="transmembrane region" description="Helical" evidence="1">
    <location>
        <begin position="61"/>
        <end position="81"/>
    </location>
</feature>
<accession>A0A8J2TTJ5</accession>
<dbReference type="RefSeq" id="WP_188393226.1">
    <property type="nucleotide sequence ID" value="NZ_BMEV01000080.1"/>
</dbReference>
<keyword evidence="1" id="KW-1133">Transmembrane helix</keyword>
<sequence>MNWIIGVIIACEIGFWVFVMLGLFSRYILRKKTLGLFFLAMTPAVDLVLLIVSGIDLYHGAHATFAHALAAVYIGVSVAFGKQMIRWADEKFQTHVLKQQVQRKKLYGLEYAKIEFKGWSRHLLAYLIGAGLIGLTVVFIHDLERTAAMLRVLATWTAVLIIDLIISVSYFIFPKTEK</sequence>
<name>A0A8J2TTJ5_9BACI</name>
<feature type="transmembrane region" description="Helical" evidence="1">
    <location>
        <begin position="36"/>
        <end position="55"/>
    </location>
</feature>
<evidence type="ECO:0008006" key="4">
    <source>
        <dbReference type="Google" id="ProtNLM"/>
    </source>
</evidence>
<evidence type="ECO:0000313" key="2">
    <source>
        <dbReference type="EMBL" id="GFZ88413.1"/>
    </source>
</evidence>
<dbReference type="AlphaFoldDB" id="A0A8J2TTJ5"/>
<keyword evidence="1" id="KW-0472">Membrane</keyword>
<keyword evidence="1" id="KW-0812">Transmembrane</keyword>
<dbReference type="Proteomes" id="UP000602050">
    <property type="component" value="Unassembled WGS sequence"/>
</dbReference>
<reference evidence="2" key="1">
    <citation type="journal article" date="2014" name="Int. J. Syst. Evol. Microbiol.">
        <title>Complete genome sequence of Corynebacterium casei LMG S-19264T (=DSM 44701T), isolated from a smear-ripened cheese.</title>
        <authorList>
            <consortium name="US DOE Joint Genome Institute (JGI-PGF)"/>
            <person name="Walter F."/>
            <person name="Albersmeier A."/>
            <person name="Kalinowski J."/>
            <person name="Ruckert C."/>
        </authorList>
    </citation>
    <scope>NUCLEOTIDE SEQUENCE</scope>
    <source>
        <strain evidence="2">CGMCC 1.12360</strain>
    </source>
</reference>
<feature type="transmembrane region" description="Helical" evidence="1">
    <location>
        <begin position="123"/>
        <end position="141"/>
    </location>
</feature>
<protein>
    <recommendedName>
        <fullName evidence="4">Integral inner membrane protein</fullName>
    </recommendedName>
</protein>
<evidence type="ECO:0000313" key="3">
    <source>
        <dbReference type="Proteomes" id="UP000602050"/>
    </source>
</evidence>
<gene>
    <name evidence="2" type="ORF">GCM10010978_30020</name>
</gene>
<comment type="caution">
    <text evidence="2">The sequence shown here is derived from an EMBL/GenBank/DDBJ whole genome shotgun (WGS) entry which is preliminary data.</text>
</comment>
<reference evidence="2" key="2">
    <citation type="submission" date="2020-09" db="EMBL/GenBank/DDBJ databases">
        <authorList>
            <person name="Sun Q."/>
            <person name="Zhou Y."/>
        </authorList>
    </citation>
    <scope>NUCLEOTIDE SEQUENCE</scope>
    <source>
        <strain evidence="2">CGMCC 1.12360</strain>
    </source>
</reference>
<proteinExistence type="predicted"/>
<feature type="transmembrane region" description="Helical" evidence="1">
    <location>
        <begin position="153"/>
        <end position="173"/>
    </location>
</feature>